<evidence type="ECO:0000256" key="2">
    <source>
        <dbReference type="ARBA" id="ARBA00007511"/>
    </source>
</evidence>
<comment type="subcellular location">
    <subcellularLocation>
        <location evidence="1">Membrane</location>
        <topology evidence="1">Multi-pass membrane protein</topology>
    </subcellularLocation>
</comment>
<dbReference type="Pfam" id="PF03741">
    <property type="entry name" value="TerC"/>
    <property type="match status" value="1"/>
</dbReference>
<dbReference type="PANTHER" id="PTHR30238:SF4">
    <property type="entry name" value="SLL1022 PROTEIN"/>
    <property type="match status" value="1"/>
</dbReference>
<dbReference type="STRING" id="392484.LP43_1063"/>
<organism evidence="7 8">
    <name type="scientific">Methylophaga thiooxydans</name>
    <dbReference type="NCBI Taxonomy" id="392484"/>
    <lineage>
        <taxon>Bacteria</taxon>
        <taxon>Pseudomonadati</taxon>
        <taxon>Pseudomonadota</taxon>
        <taxon>Gammaproteobacteria</taxon>
        <taxon>Thiotrichales</taxon>
        <taxon>Piscirickettsiaceae</taxon>
        <taxon>Methylophaga</taxon>
    </lineage>
</organism>
<evidence type="ECO:0000256" key="4">
    <source>
        <dbReference type="ARBA" id="ARBA00022989"/>
    </source>
</evidence>
<evidence type="ECO:0000256" key="5">
    <source>
        <dbReference type="ARBA" id="ARBA00023136"/>
    </source>
</evidence>
<evidence type="ECO:0000256" key="1">
    <source>
        <dbReference type="ARBA" id="ARBA00004141"/>
    </source>
</evidence>
<reference evidence="7 8" key="1">
    <citation type="submission" date="2014-09" db="EMBL/GenBank/DDBJ databases">
        <authorList>
            <person name="Grob C."/>
            <person name="Taubert M."/>
            <person name="Howat A.M."/>
            <person name="Burns O.J."/>
            <person name="Dixon J.L."/>
            <person name="Chen Y."/>
            <person name="Murrell J.C."/>
        </authorList>
    </citation>
    <scope>NUCLEOTIDE SEQUENCE [LARGE SCALE GENOMIC DNA]</scope>
    <source>
        <strain evidence="7">L4</strain>
    </source>
</reference>
<gene>
    <name evidence="7" type="ORF">LP43_1063</name>
</gene>
<accession>A0A0A0BID1</accession>
<feature type="transmembrane region" description="Helical" evidence="6">
    <location>
        <begin position="129"/>
        <end position="147"/>
    </location>
</feature>
<dbReference type="GO" id="GO:0016020">
    <property type="term" value="C:membrane"/>
    <property type="evidence" value="ECO:0007669"/>
    <property type="project" value="UniProtKB-SubCell"/>
</dbReference>
<feature type="transmembrane region" description="Helical" evidence="6">
    <location>
        <begin position="99"/>
        <end position="117"/>
    </location>
</feature>
<dbReference type="AlphaFoldDB" id="A0A0A0BID1"/>
<sequence length="192" mass="20926">MLTRLGLLFSLVWVMGLVEPLFTVFSEAISGRDIILILGGLFLLAKSTHEIHTSLELHEDTTQSGKTMGFAAVILQVAILDIVFSLDSVITAVGLVQNISIMVTAIIISVIVMLLAAKSINAFIDEHPTIKMLALSFLILIGCVLVAEGFDVHVPKGYIYFAMAFSVVVEMLNIKIRARKQTKSVTLNKPVN</sequence>
<proteinExistence type="inferred from homology"/>
<dbReference type="PANTHER" id="PTHR30238">
    <property type="entry name" value="MEMBRANE BOUND PREDICTED REDOX MODULATOR"/>
    <property type="match status" value="1"/>
</dbReference>
<evidence type="ECO:0000256" key="3">
    <source>
        <dbReference type="ARBA" id="ARBA00022692"/>
    </source>
</evidence>
<evidence type="ECO:0000256" key="6">
    <source>
        <dbReference type="SAM" id="Phobius"/>
    </source>
</evidence>
<keyword evidence="5 6" id="KW-0472">Membrane</keyword>
<comment type="caution">
    <text evidence="7">The sequence shown here is derived from an EMBL/GenBank/DDBJ whole genome shotgun (WGS) entry which is preliminary data.</text>
</comment>
<comment type="similarity">
    <text evidence="2">Belongs to the TerC family.</text>
</comment>
<keyword evidence="3 6" id="KW-0812">Transmembrane</keyword>
<dbReference type="EMBL" id="JRQD01000002">
    <property type="protein sequence ID" value="KGM07452.1"/>
    <property type="molecule type" value="Genomic_DNA"/>
</dbReference>
<feature type="transmembrane region" description="Helical" evidence="6">
    <location>
        <begin position="159"/>
        <end position="176"/>
    </location>
</feature>
<dbReference type="InterPro" id="IPR005496">
    <property type="entry name" value="Integral_membrane_TerC"/>
</dbReference>
<feature type="transmembrane region" description="Helical" evidence="6">
    <location>
        <begin position="30"/>
        <end position="48"/>
    </location>
</feature>
<keyword evidence="4 6" id="KW-1133">Transmembrane helix</keyword>
<name>A0A0A0BID1_9GAMM</name>
<dbReference type="Proteomes" id="UP000029999">
    <property type="component" value="Unassembled WGS sequence"/>
</dbReference>
<protein>
    <submittedName>
        <fullName evidence="7">Integral membrane protein TerC</fullName>
    </submittedName>
</protein>
<feature type="transmembrane region" description="Helical" evidence="6">
    <location>
        <begin position="69"/>
        <end position="93"/>
    </location>
</feature>
<evidence type="ECO:0000313" key="8">
    <source>
        <dbReference type="Proteomes" id="UP000029999"/>
    </source>
</evidence>
<evidence type="ECO:0000313" key="7">
    <source>
        <dbReference type="EMBL" id="KGM07452.1"/>
    </source>
</evidence>